<evidence type="ECO:0000256" key="1">
    <source>
        <dbReference type="SAM" id="MobiDB-lite"/>
    </source>
</evidence>
<organism evidence="2 3">
    <name type="scientific">Candidatus Phosphoribacter hodrii</name>
    <dbReference type="NCBI Taxonomy" id="2953743"/>
    <lineage>
        <taxon>Bacteria</taxon>
        <taxon>Bacillati</taxon>
        <taxon>Actinomycetota</taxon>
        <taxon>Actinomycetes</taxon>
        <taxon>Micrococcales</taxon>
        <taxon>Dermatophilaceae</taxon>
        <taxon>Candidatus Phosphoribacter</taxon>
    </lineage>
</organism>
<protein>
    <submittedName>
        <fullName evidence="2">AbiV family abortive infection protein</fullName>
    </submittedName>
</protein>
<dbReference type="Pfam" id="PF18728">
    <property type="entry name" value="HEPN_AbiV"/>
    <property type="match status" value="1"/>
</dbReference>
<sequence length="197" mass="21445">MTKAVSSSARRAWARAAADQATRLAKDAAVLLERGSHGSAYALATFALEEGGKALICLDPEAFLGDGVTEAEVLARLRRHEIKLEAAFSPFALAARLYALSSRLFGRGIVDLSAFNDWAKRQHKDRLAAMYVNFTVGGGIESPIRFPADESRFAVEMATILCGQFVPALIDAVYPPQPPEDDPAAWRRSARQIRRDG</sequence>
<reference evidence="2" key="1">
    <citation type="submission" date="2020-10" db="EMBL/GenBank/DDBJ databases">
        <title>Connecting structure to function with the recovery of over 1000 high-quality activated sludge metagenome-assembled genomes encoding full-length rRNA genes using long-read sequencing.</title>
        <authorList>
            <person name="Singleton C.M."/>
            <person name="Petriglieri F."/>
            <person name="Kristensen J.M."/>
            <person name="Kirkegaard R.H."/>
            <person name="Michaelsen T.Y."/>
            <person name="Andersen M.H."/>
            <person name="Karst S.M."/>
            <person name="Dueholm M.S."/>
            <person name="Nielsen P.H."/>
            <person name="Albertsen M."/>
        </authorList>
    </citation>
    <scope>NUCLEOTIDE SEQUENCE</scope>
    <source>
        <strain evidence="2">Ribe_18-Q3-R11-54_MAXAC.001</strain>
    </source>
</reference>
<name>A0A9D7XW54_9MICO</name>
<evidence type="ECO:0000313" key="3">
    <source>
        <dbReference type="Proteomes" id="UP000886632"/>
    </source>
</evidence>
<dbReference type="InterPro" id="IPR030987">
    <property type="entry name" value="AbiV"/>
</dbReference>
<dbReference type="AlphaFoldDB" id="A0A9D7XW54"/>
<evidence type="ECO:0000313" key="2">
    <source>
        <dbReference type="EMBL" id="MBL0003449.1"/>
    </source>
</evidence>
<comment type="caution">
    <text evidence="2">The sequence shown here is derived from an EMBL/GenBank/DDBJ whole genome shotgun (WGS) entry which is preliminary data.</text>
</comment>
<dbReference type="NCBIfam" id="TIGR04498">
    <property type="entry name" value="AbiV_defense"/>
    <property type="match status" value="1"/>
</dbReference>
<proteinExistence type="predicted"/>
<dbReference type="EMBL" id="JADKGK010000011">
    <property type="protein sequence ID" value="MBL0003449.1"/>
    <property type="molecule type" value="Genomic_DNA"/>
</dbReference>
<feature type="compositionally biased region" description="Basic residues" evidence="1">
    <location>
        <begin position="188"/>
        <end position="197"/>
    </location>
</feature>
<dbReference type="Proteomes" id="UP000886632">
    <property type="component" value="Unassembled WGS sequence"/>
</dbReference>
<accession>A0A9D7XW54</accession>
<feature type="region of interest" description="Disordered" evidence="1">
    <location>
        <begin position="177"/>
        <end position="197"/>
    </location>
</feature>
<gene>
    <name evidence="2" type="ORF">IPP00_05500</name>
</gene>